<dbReference type="GO" id="GO:0004642">
    <property type="term" value="F:phosphoribosylformylglycinamidine synthase activity"/>
    <property type="evidence" value="ECO:0007669"/>
    <property type="project" value="InterPro"/>
</dbReference>
<dbReference type="SUPFAM" id="SSF52317">
    <property type="entry name" value="Class I glutamine amidotransferase-like"/>
    <property type="match status" value="1"/>
</dbReference>
<dbReference type="PANTHER" id="PTHR10099:SF1">
    <property type="entry name" value="PHOSPHORIBOSYLFORMYLGLYCINAMIDINE SYNTHASE"/>
    <property type="match status" value="1"/>
</dbReference>
<evidence type="ECO:0000313" key="8">
    <source>
        <dbReference type="EMBL" id="QVL32896.1"/>
    </source>
</evidence>
<dbReference type="KEGG" id="tsph:KIH39_02970"/>
<dbReference type="Pfam" id="PF13507">
    <property type="entry name" value="GATase_5"/>
    <property type="match status" value="1"/>
</dbReference>
<sequence length="257" mass="28176">MATPKVLVLRGPGSNCDQEAHFAFEMAGAFVERMHINRLREDPAQLQRFQILCVPGGFTYGDDVAAGKILATQLANFLGDALRKFRDAEKLILGICNGFQAILKAGLILPPDEDGPLATLGHNDSGKFEDRWIHLRVNPNKCVFLKGLESMHIPVAHGEGKFITRKQWILDGLKQAGQVVLTYSHPNQPEAQYPANPNGSMGAVAGLCDATGRVLGLMPHPERHVLPTQHPQWTRLGLAQEGDGLPLFRNAVEYFAT</sequence>
<dbReference type="Proteomes" id="UP000676194">
    <property type="component" value="Chromosome"/>
</dbReference>
<evidence type="ECO:0000313" key="9">
    <source>
        <dbReference type="Proteomes" id="UP000676194"/>
    </source>
</evidence>
<dbReference type="InterPro" id="IPR029062">
    <property type="entry name" value="Class_I_gatase-like"/>
</dbReference>
<evidence type="ECO:0000256" key="3">
    <source>
        <dbReference type="ARBA" id="ARBA00022741"/>
    </source>
</evidence>
<keyword evidence="7" id="KW-0315">Glutamine amidotransferase</keyword>
<keyword evidence="4" id="KW-0658">Purine biosynthesis</keyword>
<dbReference type="GO" id="GO:0005737">
    <property type="term" value="C:cytoplasm"/>
    <property type="evidence" value="ECO:0007669"/>
    <property type="project" value="TreeGrafter"/>
</dbReference>
<keyword evidence="3" id="KW-0547">Nucleotide-binding</keyword>
<dbReference type="Gene3D" id="3.40.50.880">
    <property type="match status" value="1"/>
</dbReference>
<organism evidence="8 9">
    <name type="scientific">Telmatocola sphagniphila</name>
    <dbReference type="NCBI Taxonomy" id="1123043"/>
    <lineage>
        <taxon>Bacteria</taxon>
        <taxon>Pseudomonadati</taxon>
        <taxon>Planctomycetota</taxon>
        <taxon>Planctomycetia</taxon>
        <taxon>Gemmatales</taxon>
        <taxon>Gemmataceae</taxon>
    </lineage>
</organism>
<accession>A0A8E6B705</accession>
<gene>
    <name evidence="8" type="ORF">KIH39_02970</name>
</gene>
<name>A0A8E6B705_9BACT</name>
<dbReference type="EMBL" id="CP074694">
    <property type="protein sequence ID" value="QVL32896.1"/>
    <property type="molecule type" value="Genomic_DNA"/>
</dbReference>
<dbReference type="GO" id="GO:0006189">
    <property type="term" value="P:'de novo' IMP biosynthetic process"/>
    <property type="evidence" value="ECO:0007669"/>
    <property type="project" value="InterPro"/>
</dbReference>
<evidence type="ECO:0000256" key="2">
    <source>
        <dbReference type="ARBA" id="ARBA00022598"/>
    </source>
</evidence>
<dbReference type="PROSITE" id="PS51273">
    <property type="entry name" value="GATASE_TYPE_1"/>
    <property type="match status" value="1"/>
</dbReference>
<keyword evidence="9" id="KW-1185">Reference proteome</keyword>
<reference evidence="8" key="1">
    <citation type="submission" date="2021-05" db="EMBL/GenBank/DDBJ databases">
        <title>Complete genome sequence of the cellulolytic planctomycete Telmatocola sphagniphila SP2T and characterization of the first cellulase from planctomycetes.</title>
        <authorList>
            <person name="Rakitin A.L."/>
            <person name="Beletsky A.V."/>
            <person name="Naumoff D.G."/>
            <person name="Kulichevskaya I.S."/>
            <person name="Mardanov A.V."/>
            <person name="Ravin N.V."/>
            <person name="Dedysh S.N."/>
        </authorList>
    </citation>
    <scope>NUCLEOTIDE SEQUENCE</scope>
    <source>
        <strain evidence="8">SP2T</strain>
    </source>
</reference>
<keyword evidence="1" id="KW-0963">Cytoplasm</keyword>
<protein>
    <submittedName>
        <fullName evidence="8">Phosphoribosylformylglycinamidine synthase subunit PurQ</fullName>
    </submittedName>
</protein>
<keyword evidence="5" id="KW-0378">Hydrolase</keyword>
<dbReference type="GO" id="GO:0005524">
    <property type="term" value="F:ATP binding"/>
    <property type="evidence" value="ECO:0007669"/>
    <property type="project" value="UniProtKB-KW"/>
</dbReference>
<dbReference type="RefSeq" id="WP_213497786.1">
    <property type="nucleotide sequence ID" value="NZ_CP074694.1"/>
</dbReference>
<proteinExistence type="predicted"/>
<dbReference type="CDD" id="cd01740">
    <property type="entry name" value="GATase1_FGAR_AT"/>
    <property type="match status" value="1"/>
</dbReference>
<evidence type="ECO:0000256" key="1">
    <source>
        <dbReference type="ARBA" id="ARBA00022490"/>
    </source>
</evidence>
<dbReference type="SMART" id="SM01211">
    <property type="entry name" value="GATase_5"/>
    <property type="match status" value="1"/>
</dbReference>
<dbReference type="PIRSF" id="PIRSF001586">
    <property type="entry name" value="FGAM_synth_I"/>
    <property type="match status" value="1"/>
</dbReference>
<dbReference type="PANTHER" id="PTHR10099">
    <property type="entry name" value="PHOSPHORIBOSYLFORMYLGLYCINAMIDINE SYNTHASE"/>
    <property type="match status" value="1"/>
</dbReference>
<keyword evidence="2" id="KW-0436">Ligase</keyword>
<evidence type="ECO:0000256" key="7">
    <source>
        <dbReference type="ARBA" id="ARBA00022962"/>
    </source>
</evidence>
<evidence type="ECO:0000256" key="6">
    <source>
        <dbReference type="ARBA" id="ARBA00022840"/>
    </source>
</evidence>
<dbReference type="GO" id="GO:0016787">
    <property type="term" value="F:hydrolase activity"/>
    <property type="evidence" value="ECO:0007669"/>
    <property type="project" value="UniProtKB-KW"/>
</dbReference>
<evidence type="ECO:0000256" key="4">
    <source>
        <dbReference type="ARBA" id="ARBA00022755"/>
    </source>
</evidence>
<dbReference type="InterPro" id="IPR010075">
    <property type="entry name" value="PRibForGlyAmidine_synth_PurQ"/>
</dbReference>
<keyword evidence="6" id="KW-0067">ATP-binding</keyword>
<dbReference type="AlphaFoldDB" id="A0A8E6B705"/>
<evidence type="ECO:0000256" key="5">
    <source>
        <dbReference type="ARBA" id="ARBA00022801"/>
    </source>
</evidence>